<name>A0ABT8G1V7_9MICO</name>
<organism evidence="6 7">
    <name type="scientific">Demequina zhanjiangensis</name>
    <dbReference type="NCBI Taxonomy" id="3051659"/>
    <lineage>
        <taxon>Bacteria</taxon>
        <taxon>Bacillati</taxon>
        <taxon>Actinomycetota</taxon>
        <taxon>Actinomycetes</taxon>
        <taxon>Micrococcales</taxon>
        <taxon>Demequinaceae</taxon>
        <taxon>Demequina</taxon>
    </lineage>
</organism>
<feature type="region of interest" description="Disordered" evidence="5">
    <location>
        <begin position="1"/>
        <end position="26"/>
    </location>
</feature>
<dbReference type="InterPro" id="IPR008515">
    <property type="entry name" value="Ubiquitin-like_Pup"/>
</dbReference>
<gene>
    <name evidence="6" type="ORF">QQX04_09025</name>
</gene>
<evidence type="ECO:0000313" key="6">
    <source>
        <dbReference type="EMBL" id="MDN4473129.1"/>
    </source>
</evidence>
<evidence type="ECO:0000256" key="1">
    <source>
        <dbReference type="ARBA" id="ARBA00004707"/>
    </source>
</evidence>
<evidence type="ECO:0000256" key="4">
    <source>
        <dbReference type="ARBA" id="ARBA00032321"/>
    </source>
</evidence>
<evidence type="ECO:0000256" key="3">
    <source>
        <dbReference type="ARBA" id="ARBA00016748"/>
    </source>
</evidence>
<accession>A0ABT8G1V7</accession>
<evidence type="ECO:0000256" key="5">
    <source>
        <dbReference type="SAM" id="MobiDB-lite"/>
    </source>
</evidence>
<comment type="pathway">
    <text evidence="1">Protein degradation; proteasomal Pup-dependent pathway.</text>
</comment>
<proteinExistence type="inferred from homology"/>
<reference evidence="6" key="1">
    <citation type="submission" date="2023-06" db="EMBL/GenBank/DDBJ databases">
        <title>SYSU T00b26.</title>
        <authorList>
            <person name="Gao L."/>
            <person name="Fang B.-Z."/>
            <person name="Li W.-J."/>
        </authorList>
    </citation>
    <scope>NUCLEOTIDE SEQUENCE</scope>
    <source>
        <strain evidence="6">SYSU T00b26</strain>
    </source>
</reference>
<keyword evidence="7" id="KW-1185">Reference proteome</keyword>
<dbReference type="Proteomes" id="UP001172738">
    <property type="component" value="Unassembled WGS sequence"/>
</dbReference>
<comment type="similarity">
    <text evidence="2">Belongs to the prokaryotic ubiquitin-like protein family.</text>
</comment>
<evidence type="ECO:0000256" key="2">
    <source>
        <dbReference type="ARBA" id="ARBA00010616"/>
    </source>
</evidence>
<dbReference type="RefSeq" id="WP_301128361.1">
    <property type="nucleotide sequence ID" value="NZ_JAUHPV010000005.1"/>
</dbReference>
<comment type="caution">
    <text evidence="6">The sequence shown here is derived from an EMBL/GenBank/DDBJ whole genome shotgun (WGS) entry which is preliminary data.</text>
</comment>
<protein>
    <recommendedName>
        <fullName evidence="3">Prokaryotic ubiquitin-like protein Pup</fullName>
    </recommendedName>
    <alternativeName>
        <fullName evidence="4">Bacterial ubiquitin-like modifier</fullName>
    </alternativeName>
</protein>
<evidence type="ECO:0000313" key="7">
    <source>
        <dbReference type="Proteomes" id="UP001172738"/>
    </source>
</evidence>
<dbReference type="Pfam" id="PF05639">
    <property type="entry name" value="Pup"/>
    <property type="match status" value="1"/>
</dbReference>
<sequence>MPQVNASGQPYEDDAPEPAPAPAQQASTDALDDLLDEIDGSLQVNAEQFVRSFVQKGGE</sequence>
<dbReference type="NCBIfam" id="TIGR03687">
    <property type="entry name" value="pupylate_cterm"/>
    <property type="match status" value="1"/>
</dbReference>
<dbReference type="EMBL" id="JAUHPV010000005">
    <property type="protein sequence ID" value="MDN4473129.1"/>
    <property type="molecule type" value="Genomic_DNA"/>
</dbReference>